<keyword evidence="4" id="KW-1185">Reference proteome</keyword>
<dbReference type="Gene3D" id="1.25.40.10">
    <property type="entry name" value="Tetratricopeptide repeat domain"/>
    <property type="match status" value="4"/>
</dbReference>
<sequence length="1264" mass="152081">MASIERTISRADKLIKNGKLEDAKFKIQDALMENPNNEKLLWKLIDIYKISGKDKNSVKNLRKIIDNNLSPKKKIINYIKNTLSKKFRNSKEVYFLYYEMELKEGNLENAINALKTLSESTINELLENKKQKYKKLKKINEEKKLIKNNTELFYHLFYLNYALNNFDSAYKYINKIIKNNIKNMFAELIETLSRLQEIDKNNPYNYFYLGKLYLKEEKIDKALTQLIKGVKINNALADPIINLVDSYKIENDYPFTNRLLARCYYLNQNFEKTVEFLQQYYDKNKTDNTYKFVKNLLSEIQMNIGPKSYVLLLAVEIEIDRENYENAYRKFIQIKEYNSPLIEKYGNILLDNVDNKAKIYEIIIKYFKEINNSIKAFQYLKELFKNNKKYVDFVLHELKGLDNTNLDKVKYKKLMGDIYTYNKKLKSAYLSYKSIIENYPDYSDIAIEGFENLLSNSPDTLKLRELLIDLYMDHSKYVKALKIIGFLVTKDKNYYYDYYDHLTKIIKHNQELIPKIIRLLTILDQKGINKDYILYNQIYLDYYYREDYNLLFKHFKDIQKSHNENLIDNSNNFIKSCANENPNNVEIQWVLANIYLLNNKYEKAFDAIQSIYKEFKSEEPKVLNFIDKLIKNNFVNDSIIQTYTEICIDNKKWDKLERFLQNIEANFDVAGLFSLFISKIKLYYNKNKLKKIFDNLKILVNSNGNINLNEIKNIIEELGKVIEPNPEYYYILGKYYLLINERQKSLYYYKDQIGKSEKYDGKIENDLLNLNDKNKGDFKILQLLGELYFKNDEYDKSLTYLNQALSINKDIINNVLEYYREISIKTKKDRYDIDYAKASAISGNYEKSYEIMSTIKPDKEDYLKYIKTLRAIIKIDGDFWKLYNLLGDVYLENNNIADAVENYKIILDKIDIEKISQIYKTIQNDYKNLENAKIKIFLLNLSLILKKDSKEISNNIKNINKSDNTNIEKIIKLLEKYNNTLNNKIILKDYTRLLILLDDYKELFNKIKNKIEILKDEEKFLEHVFKKLFKREDIRNEVLDFYINFHFSRRNIKNLNDIFNRLKEFNIGRNNLKKYLMIYAAINKNNSEKYQKIIRKLKKFIKNKNELHKIYTQIQKQKNEIWKNYYEKSDKIRDKVKLLNIYSEEGNYDKIKTLLDNNNFKENYYKEMIFYKLKYYFNKNDYYSFFLEVDNFKFDSLSLSKIDIKIIEYVINFYLDINMFNKAKYYLHYLKGFLDNNEYNKILYYINKNKYEYNANNNSYFLLK</sequence>
<keyword evidence="2" id="KW-0175">Coiled coil</keyword>
<evidence type="ECO:0000256" key="1">
    <source>
        <dbReference type="PROSITE-ProRule" id="PRU00339"/>
    </source>
</evidence>
<evidence type="ECO:0000256" key="2">
    <source>
        <dbReference type="SAM" id="Coils"/>
    </source>
</evidence>
<dbReference type="Proteomes" id="UP000324143">
    <property type="component" value="Unassembled WGS sequence"/>
</dbReference>
<accession>A0A5D0MIZ5</accession>
<evidence type="ECO:0008006" key="5">
    <source>
        <dbReference type="Google" id="ProtNLM"/>
    </source>
</evidence>
<dbReference type="SUPFAM" id="SSF48452">
    <property type="entry name" value="TPR-like"/>
    <property type="match status" value="3"/>
</dbReference>
<dbReference type="AlphaFoldDB" id="A0A5D0MIZ5"/>
<proteinExistence type="predicted"/>
<dbReference type="PROSITE" id="PS50005">
    <property type="entry name" value="TPR"/>
    <property type="match status" value="1"/>
</dbReference>
<evidence type="ECO:0000313" key="4">
    <source>
        <dbReference type="Proteomes" id="UP000324143"/>
    </source>
</evidence>
<organism evidence="3 4">
    <name type="scientific">Candidatus Mcinerneyibacterium aminivorans</name>
    <dbReference type="NCBI Taxonomy" id="2703815"/>
    <lineage>
        <taxon>Bacteria</taxon>
        <taxon>Candidatus Macinerneyibacteriota</taxon>
        <taxon>Candidatus Mcinerneyibacteria</taxon>
        <taxon>Candidatus Mcinerneyibacteriales</taxon>
        <taxon>Candidatus Mcinerneyibacteriaceae</taxon>
        <taxon>Candidatus Mcinerneyibacterium</taxon>
    </lineage>
</organism>
<gene>
    <name evidence="3" type="ORF">FXF47_04480</name>
</gene>
<dbReference type="EMBL" id="VSIX01000035">
    <property type="protein sequence ID" value="TYB31400.1"/>
    <property type="molecule type" value="Genomic_DNA"/>
</dbReference>
<feature type="repeat" description="TPR" evidence="1">
    <location>
        <begin position="778"/>
        <end position="811"/>
    </location>
</feature>
<comment type="caution">
    <text evidence="3">The sequence shown here is derived from an EMBL/GenBank/DDBJ whole genome shotgun (WGS) entry which is preliminary data.</text>
</comment>
<name>A0A5D0MIZ5_9BACT</name>
<dbReference type="InterPro" id="IPR019734">
    <property type="entry name" value="TPR_rpt"/>
</dbReference>
<keyword evidence="1" id="KW-0802">TPR repeat</keyword>
<feature type="coiled-coil region" evidence="2">
    <location>
        <begin position="100"/>
        <end position="149"/>
    </location>
</feature>
<reference evidence="3" key="1">
    <citation type="submission" date="2019-08" db="EMBL/GenBank/DDBJ databases">
        <title>Genomic characterization of a novel candidate phylum (ARYD3) from a high temperature, high salinity tertiary oil reservoir in north central Oklahoma, USA.</title>
        <authorList>
            <person name="Youssef N.H."/>
            <person name="Yadav A."/>
            <person name="Elshahed M.S."/>
        </authorList>
    </citation>
    <scope>NUCLEOTIDE SEQUENCE [LARGE SCALE GENOMIC DNA]</scope>
    <source>
        <strain evidence="3">ARYD3</strain>
    </source>
</reference>
<dbReference type="InterPro" id="IPR011990">
    <property type="entry name" value="TPR-like_helical_dom_sf"/>
</dbReference>
<protein>
    <recommendedName>
        <fullName evidence="5">Tetratricopeptide repeat protein</fullName>
    </recommendedName>
</protein>
<dbReference type="SMART" id="SM00028">
    <property type="entry name" value="TPR"/>
    <property type="match status" value="9"/>
</dbReference>
<evidence type="ECO:0000313" key="3">
    <source>
        <dbReference type="EMBL" id="TYB31400.1"/>
    </source>
</evidence>